<name>A0A0D2Q4L7_HYPSF</name>
<organism evidence="2 3">
    <name type="scientific">Hypholoma sublateritium (strain FD-334 SS-4)</name>
    <dbReference type="NCBI Taxonomy" id="945553"/>
    <lineage>
        <taxon>Eukaryota</taxon>
        <taxon>Fungi</taxon>
        <taxon>Dikarya</taxon>
        <taxon>Basidiomycota</taxon>
        <taxon>Agaricomycotina</taxon>
        <taxon>Agaricomycetes</taxon>
        <taxon>Agaricomycetidae</taxon>
        <taxon>Agaricales</taxon>
        <taxon>Agaricineae</taxon>
        <taxon>Strophariaceae</taxon>
        <taxon>Hypholoma</taxon>
    </lineage>
</organism>
<gene>
    <name evidence="2" type="ORF">HYPSUDRAFT_36247</name>
</gene>
<proteinExistence type="predicted"/>
<evidence type="ECO:0000313" key="3">
    <source>
        <dbReference type="Proteomes" id="UP000054270"/>
    </source>
</evidence>
<feature type="region of interest" description="Disordered" evidence="1">
    <location>
        <begin position="50"/>
        <end position="76"/>
    </location>
</feature>
<protein>
    <submittedName>
        <fullName evidence="2">Uncharacterized protein</fullName>
    </submittedName>
</protein>
<accession>A0A0D2Q4L7</accession>
<keyword evidence="3" id="KW-1185">Reference proteome</keyword>
<dbReference type="EMBL" id="KN817527">
    <property type="protein sequence ID" value="KJA26540.1"/>
    <property type="molecule type" value="Genomic_DNA"/>
</dbReference>
<evidence type="ECO:0000256" key="1">
    <source>
        <dbReference type="SAM" id="MobiDB-lite"/>
    </source>
</evidence>
<dbReference type="Proteomes" id="UP000054270">
    <property type="component" value="Unassembled WGS sequence"/>
</dbReference>
<dbReference type="AlphaFoldDB" id="A0A0D2Q4L7"/>
<evidence type="ECO:0000313" key="2">
    <source>
        <dbReference type="EMBL" id="KJA26540.1"/>
    </source>
</evidence>
<sequence length="76" mass="7916">MASKGPGNLLLCTTTAAPACVAPQTTVKERGKQECSSPVSSSIISRLRTVSRELPPSQRAHTAAGIIFSGVTTHRP</sequence>
<reference evidence="3" key="1">
    <citation type="submission" date="2014-04" db="EMBL/GenBank/DDBJ databases">
        <title>Evolutionary Origins and Diversification of the Mycorrhizal Mutualists.</title>
        <authorList>
            <consortium name="DOE Joint Genome Institute"/>
            <consortium name="Mycorrhizal Genomics Consortium"/>
            <person name="Kohler A."/>
            <person name="Kuo A."/>
            <person name="Nagy L.G."/>
            <person name="Floudas D."/>
            <person name="Copeland A."/>
            <person name="Barry K.W."/>
            <person name="Cichocki N."/>
            <person name="Veneault-Fourrey C."/>
            <person name="LaButti K."/>
            <person name="Lindquist E.A."/>
            <person name="Lipzen A."/>
            <person name="Lundell T."/>
            <person name="Morin E."/>
            <person name="Murat C."/>
            <person name="Riley R."/>
            <person name="Ohm R."/>
            <person name="Sun H."/>
            <person name="Tunlid A."/>
            <person name="Henrissat B."/>
            <person name="Grigoriev I.V."/>
            <person name="Hibbett D.S."/>
            <person name="Martin F."/>
        </authorList>
    </citation>
    <scope>NUCLEOTIDE SEQUENCE [LARGE SCALE GENOMIC DNA]</scope>
    <source>
        <strain evidence="3">FD-334 SS-4</strain>
    </source>
</reference>